<reference evidence="1" key="1">
    <citation type="journal article" date="2019" name="bioRxiv">
        <title>The Genome of the Zebra Mussel, Dreissena polymorpha: A Resource for Invasive Species Research.</title>
        <authorList>
            <person name="McCartney M.A."/>
            <person name="Auch B."/>
            <person name="Kono T."/>
            <person name="Mallez S."/>
            <person name="Zhang Y."/>
            <person name="Obille A."/>
            <person name="Becker A."/>
            <person name="Abrahante J.E."/>
            <person name="Garbe J."/>
            <person name="Badalamenti J.P."/>
            <person name="Herman A."/>
            <person name="Mangelson H."/>
            <person name="Liachko I."/>
            <person name="Sullivan S."/>
            <person name="Sone E.D."/>
            <person name="Koren S."/>
            <person name="Silverstein K.A.T."/>
            <person name="Beckman K.B."/>
            <person name="Gohl D.M."/>
        </authorList>
    </citation>
    <scope>NUCLEOTIDE SEQUENCE</scope>
    <source>
        <strain evidence="1">Duluth1</strain>
        <tissue evidence="1">Whole animal</tissue>
    </source>
</reference>
<proteinExistence type="predicted"/>
<accession>A0A9D4QIB3</accession>
<dbReference type="Proteomes" id="UP000828390">
    <property type="component" value="Unassembled WGS sequence"/>
</dbReference>
<sequence length="71" mass="8571">MRAELKEFTKKCVQCEDRKTPPQQEKLKQHSDGLRPPWNKVASDLFQIQNRKFVIKARQRRLKLLVRLQQL</sequence>
<gene>
    <name evidence="1" type="ORF">DPMN_106003</name>
</gene>
<evidence type="ECO:0000313" key="2">
    <source>
        <dbReference type="Proteomes" id="UP000828390"/>
    </source>
</evidence>
<evidence type="ECO:0000313" key="1">
    <source>
        <dbReference type="EMBL" id="KAH3832709.1"/>
    </source>
</evidence>
<organism evidence="1 2">
    <name type="scientific">Dreissena polymorpha</name>
    <name type="common">Zebra mussel</name>
    <name type="synonym">Mytilus polymorpha</name>
    <dbReference type="NCBI Taxonomy" id="45954"/>
    <lineage>
        <taxon>Eukaryota</taxon>
        <taxon>Metazoa</taxon>
        <taxon>Spiralia</taxon>
        <taxon>Lophotrochozoa</taxon>
        <taxon>Mollusca</taxon>
        <taxon>Bivalvia</taxon>
        <taxon>Autobranchia</taxon>
        <taxon>Heteroconchia</taxon>
        <taxon>Euheterodonta</taxon>
        <taxon>Imparidentia</taxon>
        <taxon>Neoheterodontei</taxon>
        <taxon>Myida</taxon>
        <taxon>Dreissenoidea</taxon>
        <taxon>Dreissenidae</taxon>
        <taxon>Dreissena</taxon>
    </lineage>
</organism>
<comment type="caution">
    <text evidence="1">The sequence shown here is derived from an EMBL/GenBank/DDBJ whole genome shotgun (WGS) entry which is preliminary data.</text>
</comment>
<protein>
    <submittedName>
        <fullName evidence="1">Uncharacterized protein</fullName>
    </submittedName>
</protein>
<reference evidence="1" key="2">
    <citation type="submission" date="2020-11" db="EMBL/GenBank/DDBJ databases">
        <authorList>
            <person name="McCartney M.A."/>
            <person name="Auch B."/>
            <person name="Kono T."/>
            <person name="Mallez S."/>
            <person name="Becker A."/>
            <person name="Gohl D.M."/>
            <person name="Silverstein K.A.T."/>
            <person name="Koren S."/>
            <person name="Bechman K.B."/>
            <person name="Herman A."/>
            <person name="Abrahante J.E."/>
            <person name="Garbe J."/>
        </authorList>
    </citation>
    <scope>NUCLEOTIDE SEQUENCE</scope>
    <source>
        <strain evidence="1">Duluth1</strain>
        <tissue evidence="1">Whole animal</tissue>
    </source>
</reference>
<keyword evidence="2" id="KW-1185">Reference proteome</keyword>
<dbReference type="AlphaFoldDB" id="A0A9D4QIB3"/>
<name>A0A9D4QIB3_DREPO</name>
<dbReference type="EMBL" id="JAIWYP010000004">
    <property type="protein sequence ID" value="KAH3832709.1"/>
    <property type="molecule type" value="Genomic_DNA"/>
</dbReference>